<dbReference type="InterPro" id="IPR012910">
    <property type="entry name" value="Plug_dom"/>
</dbReference>
<keyword evidence="16" id="KW-1185">Reference proteome</keyword>
<dbReference type="InterPro" id="IPR037066">
    <property type="entry name" value="Plug_dom_sf"/>
</dbReference>
<sequence>MRFYYIFLAVFMAGSLCAYSQNTISGSVTTTQNKPLDGAHIHIEELHAMSNPDGSYKIQNIPAGQHRVVISYIGYKSLDTLLYITGSTRLDAILKPEATQLQEVVLSANNAVPKNVIHEQKLKTETIEKYSNASLGDALKEIAGVYTLKTGNNIVKPVINGLHSSRVPVISNNVRLEDQQWGTEHAPNLDINSAGKISVIKGASALQYGGDAVGGIVLVEPVKVLKDTLFGKTILNAASNGRGGSISSSLHKGAEKGWAWNAAGTYKYMGDREAPNYVLSNTGNRESNFAGDVKYIGSDYDLSASYSFYDATIGIAKATHIGNVSDLVRAINSGRPNVVEPFTYDINAPRQEVQHHLAKLNFNKRFSDASTLSVQYAFQHNSRKEFDIRRGAFTNKPALDLTLVTHSAQADWKKETDALTLKSGVSGSAQKNDASPDTNIRPLIPNYSKYDAGVYGIASYAFSDSFTAEAGVRYDFSKMDASKFYQKSRWTNLGYDKEFAHFITGDFGSQWLTNPQFTFHNISASVGIRKELDNGMQVLANASLAMRNPNPSELFSDGLHHSNGTIELGDLRTDKEKAYKFSATLLKSNGSFTFEATPYLNLINNFIYLAPTEIEYTIRGAFPVYRYRQTDALLAGLDLHTNWKIASNWQHNFSFAYVYGQDTTKDQPLIEMPPLNIANTIRYTKENWHQLFLELRSEAIFKQTRYPNNNFNVDLPVNGELVSTPVDVSTPPAGYHLLHFNSGITFNTSQKSTVTVGLSVLNIFNTTYRDYLNRQRLYTDDLGRNFQLQLKFNY</sequence>
<dbReference type="Pfam" id="PF00593">
    <property type="entry name" value="TonB_dep_Rec_b-barrel"/>
    <property type="match status" value="1"/>
</dbReference>
<keyword evidence="2 10" id="KW-0813">Transport</keyword>
<reference evidence="15 16" key="1">
    <citation type="submission" date="2019-01" db="EMBL/GenBank/DDBJ databases">
        <title>Flavobacterium sp. nov.,isolated from freshwater.</title>
        <authorList>
            <person name="Zhang R."/>
            <person name="Du Z.-J."/>
        </authorList>
    </citation>
    <scope>NUCLEOTIDE SEQUENCE [LARGE SCALE GENOMIC DNA]</scope>
    <source>
        <strain evidence="15 16">1E403</strain>
    </source>
</reference>
<feature type="signal peptide" evidence="12">
    <location>
        <begin position="1"/>
        <end position="20"/>
    </location>
</feature>
<dbReference type="GO" id="GO:0015344">
    <property type="term" value="F:siderophore uptake transmembrane transporter activity"/>
    <property type="evidence" value="ECO:0007669"/>
    <property type="project" value="TreeGrafter"/>
</dbReference>
<evidence type="ECO:0000256" key="5">
    <source>
        <dbReference type="ARBA" id="ARBA00022729"/>
    </source>
</evidence>
<comment type="caution">
    <text evidence="15">The sequence shown here is derived from an EMBL/GenBank/DDBJ whole genome shotgun (WGS) entry which is preliminary data.</text>
</comment>
<dbReference type="InterPro" id="IPR000531">
    <property type="entry name" value="Beta-barrel_TonB"/>
</dbReference>
<dbReference type="InterPro" id="IPR008969">
    <property type="entry name" value="CarboxyPept-like_regulatory"/>
</dbReference>
<keyword evidence="3 10" id="KW-1134">Transmembrane beta strand</keyword>
<comment type="similarity">
    <text evidence="10 11">Belongs to the TonB-dependent receptor family.</text>
</comment>
<dbReference type="InterPro" id="IPR036942">
    <property type="entry name" value="Beta-barrel_TonB_sf"/>
</dbReference>
<evidence type="ECO:0000256" key="7">
    <source>
        <dbReference type="ARBA" id="ARBA00023136"/>
    </source>
</evidence>
<keyword evidence="5 12" id="KW-0732">Signal</keyword>
<evidence type="ECO:0000256" key="10">
    <source>
        <dbReference type="PROSITE-ProRule" id="PRU01360"/>
    </source>
</evidence>
<evidence type="ECO:0000256" key="11">
    <source>
        <dbReference type="RuleBase" id="RU003357"/>
    </source>
</evidence>
<evidence type="ECO:0000256" key="12">
    <source>
        <dbReference type="SAM" id="SignalP"/>
    </source>
</evidence>
<gene>
    <name evidence="15" type="ORF">EPI11_11445</name>
</gene>
<evidence type="ECO:0000313" key="16">
    <source>
        <dbReference type="Proteomes" id="UP000287527"/>
    </source>
</evidence>
<dbReference type="OrthoDB" id="9795928at2"/>
<comment type="subcellular location">
    <subcellularLocation>
        <location evidence="1 10">Cell outer membrane</location>
        <topology evidence="1 10">Multi-pass membrane protein</topology>
    </subcellularLocation>
</comment>
<dbReference type="PANTHER" id="PTHR30069:SF29">
    <property type="entry name" value="HEMOGLOBIN AND HEMOGLOBIN-HAPTOGLOBIN-BINDING PROTEIN 1-RELATED"/>
    <property type="match status" value="1"/>
</dbReference>
<keyword evidence="7 10" id="KW-0472">Membrane</keyword>
<feature type="domain" description="TonB-dependent receptor plug" evidence="14">
    <location>
        <begin position="121"/>
        <end position="216"/>
    </location>
</feature>
<evidence type="ECO:0000256" key="2">
    <source>
        <dbReference type="ARBA" id="ARBA00022448"/>
    </source>
</evidence>
<keyword evidence="8 15" id="KW-0675">Receptor</keyword>
<dbReference type="Gene3D" id="2.60.40.1120">
    <property type="entry name" value="Carboxypeptidase-like, regulatory domain"/>
    <property type="match status" value="1"/>
</dbReference>
<dbReference type="Pfam" id="PF07715">
    <property type="entry name" value="Plug"/>
    <property type="match status" value="1"/>
</dbReference>
<feature type="chain" id="PRO_5019143188" evidence="12">
    <location>
        <begin position="21"/>
        <end position="794"/>
    </location>
</feature>
<proteinExistence type="inferred from homology"/>
<evidence type="ECO:0000259" key="13">
    <source>
        <dbReference type="Pfam" id="PF00593"/>
    </source>
</evidence>
<dbReference type="EMBL" id="SBII01000008">
    <property type="protein sequence ID" value="RWW99560.1"/>
    <property type="molecule type" value="Genomic_DNA"/>
</dbReference>
<dbReference type="AlphaFoldDB" id="A0A444H8J5"/>
<protein>
    <submittedName>
        <fullName evidence="15">TonB-dependent receptor</fullName>
    </submittedName>
</protein>
<dbReference type="InterPro" id="IPR039426">
    <property type="entry name" value="TonB-dep_rcpt-like"/>
</dbReference>
<evidence type="ECO:0000256" key="6">
    <source>
        <dbReference type="ARBA" id="ARBA00023077"/>
    </source>
</evidence>
<dbReference type="Gene3D" id="2.170.130.10">
    <property type="entry name" value="TonB-dependent receptor, plug domain"/>
    <property type="match status" value="1"/>
</dbReference>
<keyword evidence="6 11" id="KW-0798">TonB box</keyword>
<name>A0A444H8J5_9FLAO</name>
<dbReference type="RefSeq" id="WP_128390111.1">
    <property type="nucleotide sequence ID" value="NZ_SBII01000008.1"/>
</dbReference>
<evidence type="ECO:0000256" key="9">
    <source>
        <dbReference type="ARBA" id="ARBA00023237"/>
    </source>
</evidence>
<dbReference type="PROSITE" id="PS52016">
    <property type="entry name" value="TONB_DEPENDENT_REC_3"/>
    <property type="match status" value="1"/>
</dbReference>
<dbReference type="Proteomes" id="UP000287527">
    <property type="component" value="Unassembled WGS sequence"/>
</dbReference>
<keyword evidence="4 10" id="KW-0812">Transmembrane</keyword>
<keyword evidence="9 10" id="KW-0998">Cell outer membrane</keyword>
<evidence type="ECO:0000256" key="3">
    <source>
        <dbReference type="ARBA" id="ARBA00022452"/>
    </source>
</evidence>
<dbReference type="GO" id="GO:0044718">
    <property type="term" value="P:siderophore transmembrane transport"/>
    <property type="evidence" value="ECO:0007669"/>
    <property type="project" value="TreeGrafter"/>
</dbReference>
<dbReference type="PANTHER" id="PTHR30069">
    <property type="entry name" value="TONB-DEPENDENT OUTER MEMBRANE RECEPTOR"/>
    <property type="match status" value="1"/>
</dbReference>
<evidence type="ECO:0000256" key="8">
    <source>
        <dbReference type="ARBA" id="ARBA00023170"/>
    </source>
</evidence>
<accession>A0A444H8J5</accession>
<dbReference type="SUPFAM" id="SSF56935">
    <property type="entry name" value="Porins"/>
    <property type="match status" value="1"/>
</dbReference>
<organism evidence="15 16">
    <name type="scientific">Flavobacterium cerinum</name>
    <dbReference type="NCBI Taxonomy" id="2502784"/>
    <lineage>
        <taxon>Bacteria</taxon>
        <taxon>Pseudomonadati</taxon>
        <taxon>Bacteroidota</taxon>
        <taxon>Flavobacteriia</taxon>
        <taxon>Flavobacteriales</taxon>
        <taxon>Flavobacteriaceae</taxon>
        <taxon>Flavobacterium</taxon>
    </lineage>
</organism>
<dbReference type="Pfam" id="PF13715">
    <property type="entry name" value="CarbopepD_reg_2"/>
    <property type="match status" value="1"/>
</dbReference>
<evidence type="ECO:0000259" key="14">
    <source>
        <dbReference type="Pfam" id="PF07715"/>
    </source>
</evidence>
<evidence type="ECO:0000256" key="4">
    <source>
        <dbReference type="ARBA" id="ARBA00022692"/>
    </source>
</evidence>
<feature type="domain" description="TonB-dependent receptor-like beta-barrel" evidence="13">
    <location>
        <begin position="291"/>
        <end position="763"/>
    </location>
</feature>
<dbReference type="GO" id="GO:0009279">
    <property type="term" value="C:cell outer membrane"/>
    <property type="evidence" value="ECO:0007669"/>
    <property type="project" value="UniProtKB-SubCell"/>
</dbReference>
<dbReference type="SUPFAM" id="SSF49464">
    <property type="entry name" value="Carboxypeptidase regulatory domain-like"/>
    <property type="match status" value="1"/>
</dbReference>
<evidence type="ECO:0000256" key="1">
    <source>
        <dbReference type="ARBA" id="ARBA00004571"/>
    </source>
</evidence>
<dbReference type="Gene3D" id="2.40.170.20">
    <property type="entry name" value="TonB-dependent receptor, beta-barrel domain"/>
    <property type="match status" value="1"/>
</dbReference>
<evidence type="ECO:0000313" key="15">
    <source>
        <dbReference type="EMBL" id="RWW99560.1"/>
    </source>
</evidence>